<keyword evidence="5" id="KW-1185">Reference proteome</keyword>
<feature type="domain" description="EF-hand" evidence="3">
    <location>
        <begin position="759"/>
        <end position="794"/>
    </location>
</feature>
<name>A0A0L0DSD9_THETB</name>
<dbReference type="Pfam" id="PF13499">
    <property type="entry name" value="EF-hand_7"/>
    <property type="match status" value="2"/>
</dbReference>
<dbReference type="PROSITE" id="PS50222">
    <property type="entry name" value="EF_HAND_2"/>
    <property type="match status" value="5"/>
</dbReference>
<feature type="domain" description="EF-hand" evidence="3">
    <location>
        <begin position="844"/>
        <end position="879"/>
    </location>
</feature>
<dbReference type="InterPro" id="IPR018247">
    <property type="entry name" value="EF_Hand_1_Ca_BS"/>
</dbReference>
<dbReference type="GO" id="GO:0044599">
    <property type="term" value="C:AP-5 adaptor complex"/>
    <property type="evidence" value="ECO:0007669"/>
    <property type="project" value="InterPro"/>
</dbReference>
<dbReference type="Gene3D" id="1.10.238.10">
    <property type="entry name" value="EF-hand"/>
    <property type="match status" value="2"/>
</dbReference>
<evidence type="ECO:0000313" key="4">
    <source>
        <dbReference type="EMBL" id="KNC54951.1"/>
    </source>
</evidence>
<dbReference type="GO" id="GO:0043226">
    <property type="term" value="C:organelle"/>
    <property type="evidence" value="ECO:0007669"/>
    <property type="project" value="UniProtKB-ARBA"/>
</dbReference>
<feature type="domain" description="EF-hand" evidence="3">
    <location>
        <begin position="880"/>
        <end position="915"/>
    </location>
</feature>
<dbReference type="PANTHER" id="PTHR46488">
    <property type="entry name" value="AP-5 COMPLEX SUBUNIT ZETA-1"/>
    <property type="match status" value="1"/>
</dbReference>
<dbReference type="Pfam" id="PF13833">
    <property type="entry name" value="EF-hand_8"/>
    <property type="match status" value="1"/>
</dbReference>
<keyword evidence="2" id="KW-0106">Calcium</keyword>
<dbReference type="RefSeq" id="XP_013753452.1">
    <property type="nucleotide sequence ID" value="XM_013897998.1"/>
</dbReference>
<keyword evidence="1" id="KW-0677">Repeat</keyword>
<evidence type="ECO:0000259" key="3">
    <source>
        <dbReference type="PROSITE" id="PS50222"/>
    </source>
</evidence>
<protein>
    <recommendedName>
        <fullName evidence="3">EF-hand domain-containing protein</fullName>
    </recommendedName>
</protein>
<accession>A0A0L0DSD9</accession>
<dbReference type="OrthoDB" id="17899at2759"/>
<organism evidence="4 5">
    <name type="scientific">Thecamonas trahens ATCC 50062</name>
    <dbReference type="NCBI Taxonomy" id="461836"/>
    <lineage>
        <taxon>Eukaryota</taxon>
        <taxon>Apusozoa</taxon>
        <taxon>Apusomonadida</taxon>
        <taxon>Apusomonadidae</taxon>
        <taxon>Thecamonas</taxon>
    </lineage>
</organism>
<dbReference type="InterPro" id="IPR056856">
    <property type="entry name" value="TPR_AP5Z1_C"/>
</dbReference>
<dbReference type="STRING" id="461836.A0A0L0DSD9"/>
<dbReference type="AlphaFoldDB" id="A0A0L0DSD9"/>
<evidence type="ECO:0000256" key="1">
    <source>
        <dbReference type="ARBA" id="ARBA00022737"/>
    </source>
</evidence>
<evidence type="ECO:0000256" key="2">
    <source>
        <dbReference type="ARBA" id="ARBA00022837"/>
    </source>
</evidence>
<gene>
    <name evidence="4" type="ORF">AMSG_12329</name>
</gene>
<feature type="domain" description="EF-hand" evidence="3">
    <location>
        <begin position="795"/>
        <end position="830"/>
    </location>
</feature>
<feature type="domain" description="EF-hand" evidence="3">
    <location>
        <begin position="953"/>
        <end position="988"/>
    </location>
</feature>
<dbReference type="InterPro" id="IPR028222">
    <property type="entry name" value="AP5Z1"/>
</dbReference>
<dbReference type="GeneID" id="25570243"/>
<dbReference type="CDD" id="cd00051">
    <property type="entry name" value="EFh"/>
    <property type="match status" value="1"/>
</dbReference>
<dbReference type="Pfam" id="PF25154">
    <property type="entry name" value="TPR_AP5Z1_C"/>
    <property type="match status" value="1"/>
</dbReference>
<dbReference type="PANTHER" id="PTHR46488:SF1">
    <property type="entry name" value="AP-5 COMPLEX SUBUNIT ZETA-1"/>
    <property type="match status" value="1"/>
</dbReference>
<dbReference type="InterPro" id="IPR002048">
    <property type="entry name" value="EF_hand_dom"/>
</dbReference>
<dbReference type="Proteomes" id="UP000054408">
    <property type="component" value="Unassembled WGS sequence"/>
</dbReference>
<dbReference type="PROSITE" id="PS00018">
    <property type="entry name" value="EF_HAND_1"/>
    <property type="match status" value="5"/>
</dbReference>
<dbReference type="EMBL" id="GL349493">
    <property type="protein sequence ID" value="KNC54951.1"/>
    <property type="molecule type" value="Genomic_DNA"/>
</dbReference>
<proteinExistence type="predicted"/>
<dbReference type="SMART" id="SM00054">
    <property type="entry name" value="EFh"/>
    <property type="match status" value="5"/>
</dbReference>
<dbReference type="InterPro" id="IPR055450">
    <property type="entry name" value="AP5Z1_ARM"/>
</dbReference>
<dbReference type="GO" id="GO:0005509">
    <property type="term" value="F:calcium ion binding"/>
    <property type="evidence" value="ECO:0007669"/>
    <property type="project" value="InterPro"/>
</dbReference>
<dbReference type="eggNOG" id="KOG0027">
    <property type="taxonomic scope" value="Eukaryota"/>
</dbReference>
<dbReference type="InterPro" id="IPR011992">
    <property type="entry name" value="EF-hand-dom_pair"/>
</dbReference>
<evidence type="ECO:0000313" key="5">
    <source>
        <dbReference type="Proteomes" id="UP000054408"/>
    </source>
</evidence>
<dbReference type="CDD" id="cd15898">
    <property type="entry name" value="EFh_PI-PLC"/>
    <property type="match status" value="1"/>
</dbReference>
<sequence>MASTSKLSKTKTKEVIDALRQGLQLVIAAPTVATVMTDGTALALDAVMLDGRLPHRIRFLAGWILRAAGENQGLYNSSARVIGSPGQTIAEFVPLLDLSPAGKSLTRACSLIAYATVAIEGVVDGNEAAALHAVFDEALASVLARGYTQPAVERKRESVWGFGSSSSGSGSGGPVEVTELDGSRALGPATILSITGKYSHEQLFAALAFSLVRELLSANASVHSPALRDALLGYCMRLLAQAEKTESASLFDSLANASGFTLSRTKAHPIDEASLQAATVDVVRLLDTLAAQDPDVIPDVFPIVQRLYARNLKRPDGFVFLALLRFFLHHSAAVGYDTDPVFAAFFQGFLGNHVDDTLLTTATLGFCLGAADELAASTGVFKHYYPVLLQAIAFAPHTLAADALALLPRIASSASAVELLHSLLDLPLMSATMETRRAGGAAAAVYRVLYNYVLRTEAGVSINFWESTTTAELMSSFCAEIRMSPRIHAAAQLAPALLTAFFDVVLALPHLDSSLATTLFTHALARFEQLFLLDLYTVAVRGVLVEYVLALISRFPILVATARDDIVAVLAGGATPGTLELHTALTWAVGQYAAPETSPSFTSEVLDDLHSTLQVMVFEHIASAAQGRDVLAALGFEPDVLNRLMYILISALAKLAARYQTLTPSVTLCLTKLISKADLFDPYVISAASQHIRLLQFPGMAAALLAAPTQPGYVDDNSSLAFVLQAHTSMLGSREAFGETMSRVLSNGKAQPSPTLSKEKRARFREAFARMDHDGSGQLNANDISELLSRLGYEVTREEVLGYIGEVDEDGDGEISFPEFVDMLTLHKNAVLAGVVDDLILSDEQIRELEDVFNLFDADRDGTISASELEKVLRDLGQEVDHDELVEMIAEVDEDGNGVIDFDEFCLMMSRRMKDSDLQSNIASVFSLFDPDETGAATPDAIVSVFASVGETITRADAVRLLRAADADHDGYVTLDDLLDVMGITRSGSSASLHTMSALNLSSFLSSSQSLASLARDG</sequence>
<dbReference type="Pfam" id="PF14764">
    <property type="entry name" value="SPG48"/>
    <property type="match status" value="1"/>
</dbReference>
<reference evidence="4 5" key="1">
    <citation type="submission" date="2010-05" db="EMBL/GenBank/DDBJ databases">
        <title>The Genome Sequence of Thecamonas trahens ATCC 50062.</title>
        <authorList>
            <consortium name="The Broad Institute Genome Sequencing Platform"/>
            <person name="Russ C."/>
            <person name="Cuomo C."/>
            <person name="Shea T."/>
            <person name="Young S.K."/>
            <person name="Zeng Q."/>
            <person name="Koehrsen M."/>
            <person name="Haas B."/>
            <person name="Borodovsky M."/>
            <person name="Guigo R."/>
            <person name="Alvarado L."/>
            <person name="Berlin A."/>
            <person name="Bochicchio J."/>
            <person name="Borenstein D."/>
            <person name="Chapman S."/>
            <person name="Chen Z."/>
            <person name="Freedman E."/>
            <person name="Gellesch M."/>
            <person name="Goldberg J."/>
            <person name="Griggs A."/>
            <person name="Gujja S."/>
            <person name="Heilman E."/>
            <person name="Heiman D."/>
            <person name="Hepburn T."/>
            <person name="Howarth C."/>
            <person name="Jen D."/>
            <person name="Larson L."/>
            <person name="Mehta T."/>
            <person name="Park D."/>
            <person name="Pearson M."/>
            <person name="Roberts A."/>
            <person name="Saif S."/>
            <person name="Shenoy N."/>
            <person name="Sisk P."/>
            <person name="Stolte C."/>
            <person name="Sykes S."/>
            <person name="Thomson T."/>
            <person name="Walk T."/>
            <person name="White J."/>
            <person name="Yandava C."/>
            <person name="Burger G."/>
            <person name="Gray M.W."/>
            <person name="Holland P.W.H."/>
            <person name="King N."/>
            <person name="Lang F.B.F."/>
            <person name="Roger A.J."/>
            <person name="Ruiz-Trillo I."/>
            <person name="Lander E."/>
            <person name="Nusbaum C."/>
        </authorList>
    </citation>
    <scope>NUCLEOTIDE SEQUENCE [LARGE SCALE GENOMIC DNA]</scope>
    <source>
        <strain evidence="4 5">ATCC 50062</strain>
    </source>
</reference>
<dbReference type="SUPFAM" id="SSF47473">
    <property type="entry name" value="EF-hand"/>
    <property type="match status" value="2"/>
</dbReference>
<dbReference type="FunFam" id="1.10.238.10:FF:000178">
    <property type="entry name" value="Calmodulin-2 A"/>
    <property type="match status" value="2"/>
</dbReference>